<proteinExistence type="predicted"/>
<evidence type="ECO:0000256" key="1">
    <source>
        <dbReference type="SAM" id="MobiDB-lite"/>
    </source>
</evidence>
<dbReference type="PANTHER" id="PTHR37781:SF1">
    <property type="entry name" value="ADR380WP"/>
    <property type="match status" value="1"/>
</dbReference>
<evidence type="ECO:0000313" key="2">
    <source>
        <dbReference type="EMBL" id="EAT78513.2"/>
    </source>
</evidence>
<accession>Q0U2B3</accession>
<dbReference type="RefSeq" id="XP_001804471.1">
    <property type="nucleotide sequence ID" value="XM_001804419.1"/>
</dbReference>
<feature type="region of interest" description="Disordered" evidence="1">
    <location>
        <begin position="1"/>
        <end position="34"/>
    </location>
</feature>
<feature type="region of interest" description="Disordered" evidence="1">
    <location>
        <begin position="273"/>
        <end position="296"/>
    </location>
</feature>
<name>Q0U2B3_PHANO</name>
<protein>
    <submittedName>
        <fullName evidence="2">Uncharacterized protein</fullName>
    </submittedName>
</protein>
<feature type="region of interest" description="Disordered" evidence="1">
    <location>
        <begin position="193"/>
        <end position="216"/>
    </location>
</feature>
<gene>
    <name evidence="2" type="ORF">SNOG_14276</name>
</gene>
<dbReference type="Proteomes" id="UP000001055">
    <property type="component" value="Unassembled WGS sequence"/>
</dbReference>
<dbReference type="eggNOG" id="ENOG502QZN7">
    <property type="taxonomic scope" value="Eukaryota"/>
</dbReference>
<dbReference type="KEGG" id="pno:SNOG_14276"/>
<sequence>MLTPPASSTTTSQHASTLPQPRRQPLRPGGPKESELIRYLDHGVNSIQKRVDNRVTNRKSKSAIDGEDGYSAFHEVAKDLDALVDVVWVSGSRKTPPDGYCEANLQTPYLLNIAVLTIEFLPLFPNSARSTSATFRLLSKLDEAFTALLTGHDSATGEVLPGFNNGRIISTTDKVRLKGVVERTRLTVARELSRQSVAGEESDAGESMDTDTEVETTRPEGMVRFEGFGDYDEDDDDDDDWEERNIGTVYEKTIGELGDVLGGPPIGIITDDWSPSGMGQQRSSEGFMGSEDVIEF</sequence>
<dbReference type="EMBL" id="CH445354">
    <property type="protein sequence ID" value="EAT78513.2"/>
    <property type="molecule type" value="Genomic_DNA"/>
</dbReference>
<dbReference type="GO" id="GO:0005675">
    <property type="term" value="C:transcription factor TFIIH holo complex"/>
    <property type="evidence" value="ECO:0000318"/>
    <property type="project" value="GO_Central"/>
</dbReference>
<dbReference type="InParanoid" id="Q0U2B3"/>
<dbReference type="AlphaFoldDB" id="Q0U2B3"/>
<feature type="compositionally biased region" description="Acidic residues" evidence="1">
    <location>
        <begin position="200"/>
        <end position="214"/>
    </location>
</feature>
<organism evidence="2 3">
    <name type="scientific">Phaeosphaeria nodorum (strain SN15 / ATCC MYA-4574 / FGSC 10173)</name>
    <name type="common">Glume blotch fungus</name>
    <name type="synonym">Parastagonospora nodorum</name>
    <dbReference type="NCBI Taxonomy" id="321614"/>
    <lineage>
        <taxon>Eukaryota</taxon>
        <taxon>Fungi</taxon>
        <taxon>Dikarya</taxon>
        <taxon>Ascomycota</taxon>
        <taxon>Pezizomycotina</taxon>
        <taxon>Dothideomycetes</taxon>
        <taxon>Pleosporomycetidae</taxon>
        <taxon>Pleosporales</taxon>
        <taxon>Pleosporineae</taxon>
        <taxon>Phaeosphaeriaceae</taxon>
        <taxon>Parastagonospora</taxon>
    </lineage>
</organism>
<dbReference type="Pfam" id="PF17110">
    <property type="entry name" value="TFB6"/>
    <property type="match status" value="1"/>
</dbReference>
<dbReference type="GeneID" id="5981394"/>
<dbReference type="HOGENOM" id="CLU_062681_0_0_1"/>
<dbReference type="InterPro" id="IPR031349">
    <property type="entry name" value="Tfb6"/>
</dbReference>
<dbReference type="STRING" id="321614.Q0U2B3"/>
<dbReference type="VEuPathDB" id="FungiDB:JI435_142760"/>
<feature type="compositionally biased region" description="Low complexity" evidence="1">
    <location>
        <begin position="1"/>
        <end position="29"/>
    </location>
</feature>
<evidence type="ECO:0000313" key="3">
    <source>
        <dbReference type="Proteomes" id="UP000001055"/>
    </source>
</evidence>
<dbReference type="PANTHER" id="PTHR37781">
    <property type="entry name" value="TFIIH COMPLEX SUBUNIT"/>
    <property type="match status" value="1"/>
</dbReference>
<reference evidence="3" key="1">
    <citation type="journal article" date="2007" name="Plant Cell">
        <title>Dothideomycete-plant interactions illuminated by genome sequencing and EST analysis of the wheat pathogen Stagonospora nodorum.</title>
        <authorList>
            <person name="Hane J.K."/>
            <person name="Lowe R.G."/>
            <person name="Solomon P.S."/>
            <person name="Tan K.C."/>
            <person name="Schoch C.L."/>
            <person name="Spatafora J.W."/>
            <person name="Crous P.W."/>
            <person name="Kodira C."/>
            <person name="Birren B.W."/>
            <person name="Galagan J.E."/>
            <person name="Torriani S.F."/>
            <person name="McDonald B.A."/>
            <person name="Oliver R.P."/>
        </authorList>
    </citation>
    <scope>NUCLEOTIDE SEQUENCE [LARGE SCALE GENOMIC DNA]</scope>
    <source>
        <strain evidence="3">SN15 / ATCC MYA-4574 / FGSC 10173</strain>
    </source>
</reference>
<dbReference type="FunCoup" id="Q0U2B3">
    <property type="interactions" value="24"/>
</dbReference>